<feature type="domain" description="Amino acid permease/ SLC12A" evidence="16">
    <location>
        <begin position="218"/>
        <end position="564"/>
    </location>
</feature>
<keyword evidence="7 15" id="KW-1133">Transmembrane helix</keyword>
<name>A0ABY7DM57_MYAAR</name>
<feature type="transmembrane region" description="Helical" evidence="15">
    <location>
        <begin position="181"/>
        <end position="203"/>
    </location>
</feature>
<feature type="compositionally biased region" description="Polar residues" evidence="14">
    <location>
        <begin position="29"/>
        <end position="38"/>
    </location>
</feature>
<feature type="transmembrane region" description="Helical" evidence="15">
    <location>
        <begin position="224"/>
        <end position="243"/>
    </location>
</feature>
<evidence type="ECO:0000256" key="14">
    <source>
        <dbReference type="SAM" id="MobiDB-lite"/>
    </source>
</evidence>
<feature type="domain" description="Amino acid permease/ SLC12A" evidence="16">
    <location>
        <begin position="155"/>
        <end position="211"/>
    </location>
</feature>
<evidence type="ECO:0000259" key="17">
    <source>
        <dbReference type="Pfam" id="PF03522"/>
    </source>
</evidence>
<dbReference type="Proteomes" id="UP001164746">
    <property type="component" value="Chromosome 3"/>
</dbReference>
<keyword evidence="11" id="KW-0325">Glycoprotein</keyword>
<evidence type="ECO:0000256" key="3">
    <source>
        <dbReference type="ARBA" id="ARBA00022448"/>
    </source>
</evidence>
<accession>A0ABY7DM57</accession>
<dbReference type="Pfam" id="PF03522">
    <property type="entry name" value="SLC12"/>
    <property type="match status" value="2"/>
</dbReference>
<evidence type="ECO:0000256" key="5">
    <source>
        <dbReference type="ARBA" id="ARBA00022692"/>
    </source>
</evidence>
<proteinExistence type="inferred from homology"/>
<organism evidence="19 20">
    <name type="scientific">Mya arenaria</name>
    <name type="common">Soft-shell clam</name>
    <dbReference type="NCBI Taxonomy" id="6604"/>
    <lineage>
        <taxon>Eukaryota</taxon>
        <taxon>Metazoa</taxon>
        <taxon>Spiralia</taxon>
        <taxon>Lophotrochozoa</taxon>
        <taxon>Mollusca</taxon>
        <taxon>Bivalvia</taxon>
        <taxon>Autobranchia</taxon>
        <taxon>Heteroconchia</taxon>
        <taxon>Euheterodonta</taxon>
        <taxon>Imparidentia</taxon>
        <taxon>Neoheterodontei</taxon>
        <taxon>Myida</taxon>
        <taxon>Myoidea</taxon>
        <taxon>Myidae</taxon>
        <taxon>Mya</taxon>
    </lineage>
</organism>
<feature type="compositionally biased region" description="Acidic residues" evidence="14">
    <location>
        <begin position="682"/>
        <end position="705"/>
    </location>
</feature>
<dbReference type="Gene3D" id="1.20.1740.10">
    <property type="entry name" value="Amino acid/polyamine transporter I"/>
    <property type="match status" value="1"/>
</dbReference>
<keyword evidence="5 15" id="KW-0812">Transmembrane</keyword>
<dbReference type="EMBL" id="CP111014">
    <property type="protein sequence ID" value="WAQ98772.1"/>
    <property type="molecule type" value="Genomic_DNA"/>
</dbReference>
<comment type="similarity">
    <text evidence="2">Belongs to the SLC12A transporter family.</text>
</comment>
<evidence type="ECO:0000256" key="7">
    <source>
        <dbReference type="ARBA" id="ARBA00022989"/>
    </source>
</evidence>
<evidence type="ECO:0000256" key="6">
    <source>
        <dbReference type="ARBA" id="ARBA00022847"/>
    </source>
</evidence>
<dbReference type="PANTHER" id="PTHR11827">
    <property type="entry name" value="SOLUTE CARRIER FAMILY 12, CATION COTRANSPORTERS"/>
    <property type="match status" value="1"/>
</dbReference>
<evidence type="ECO:0000256" key="15">
    <source>
        <dbReference type="SAM" id="Phobius"/>
    </source>
</evidence>
<evidence type="ECO:0000256" key="9">
    <source>
        <dbReference type="ARBA" id="ARBA00023065"/>
    </source>
</evidence>
<feature type="transmembrane region" description="Helical" evidence="15">
    <location>
        <begin position="438"/>
        <end position="461"/>
    </location>
</feature>
<comment type="subcellular location">
    <subcellularLocation>
        <location evidence="1">Cell membrane</location>
        <topology evidence="1">Multi-pass membrane protein</topology>
    </subcellularLocation>
</comment>
<feature type="transmembrane region" description="Helical" evidence="15">
    <location>
        <begin position="536"/>
        <end position="569"/>
    </location>
</feature>
<protein>
    <submittedName>
        <fullName evidence="19">S12A2-like protein</fullName>
    </submittedName>
</protein>
<keyword evidence="9" id="KW-0406">Ion transport</keyword>
<dbReference type="Pfam" id="PF00324">
    <property type="entry name" value="AA_permease"/>
    <property type="match status" value="2"/>
</dbReference>
<reference evidence="19" key="1">
    <citation type="submission" date="2022-11" db="EMBL/GenBank/DDBJ databases">
        <title>Centuries of genome instability and evolution in soft-shell clam transmissible cancer (bioRxiv).</title>
        <authorList>
            <person name="Hart S.F.M."/>
            <person name="Yonemitsu M.A."/>
            <person name="Giersch R.M."/>
            <person name="Beal B.F."/>
            <person name="Arriagada G."/>
            <person name="Davis B.W."/>
            <person name="Ostrander E.A."/>
            <person name="Goff S.P."/>
            <person name="Metzger M.J."/>
        </authorList>
    </citation>
    <scope>NUCLEOTIDE SEQUENCE</scope>
    <source>
        <strain evidence="19">MELC-2E11</strain>
        <tissue evidence="19">Siphon/mantle</tissue>
    </source>
</reference>
<keyword evidence="3" id="KW-0813">Transport</keyword>
<feature type="domain" description="SLC12A transporter C-terminal" evidence="17">
    <location>
        <begin position="722"/>
        <end position="926"/>
    </location>
</feature>
<dbReference type="InterPro" id="IPR013612">
    <property type="entry name" value="AA_permease_N"/>
</dbReference>
<keyword evidence="4" id="KW-1003">Cell membrane</keyword>
<sequence>MEKVPSQHRFHVAKVEFVTEGDKPKENGDGQSLPNGSTGAEAEDASSISFSIPNDTYGGTYGHNQNSYTAYGTHLKTFGKNTTEALPHVDHYRNLLSATSPLKSRPTLAELHEEKLSDDIDRHRQREPLLSDTEAAAQDQAKLTESAVKFGWIKGVLVRCLLNIWGVMLFLRLSWVVGQAGMGLATLVVLLATAVTVITSLSMSAICTNGTAHDALMTDEVNDIRIIGCITITVLLAIAIIGMEWEARAQLVLMVVLLIAMVDFFIGTVIPPNEMKLERGFTGYRGDVFVSNLGPKFRDGENFFSVFSIFFPAATGILAGANISGDLKGTFLAIAISSFSYIAFIWLLGSTILREATGPFVSMTTLDAFENLTSTVSMTTSLPMTTASIMAASSTEGGVPVPKIDLNLDNLSNCSLAPGNICKFGLVHDYQVMEMVSAFGPLITAGIVSATLSSALASLALCKDQIFPKVEFFAKGYGPSENPRRAYFLAYGIGLAFILIGDLNAIAPIISNFFLMAYMLINYSCWRPSFVYYNRWLSLIGALLCVTVMFIINWWTALLTFAVLVLTGFPCNRPDLVYFVNGLTKKISLMICGHIIEGSHSDTLKDYRRYKRGYVNRWLSKRHIKAFYSVTTAPDYRLGAKSLMQNAGIGKLKPNILMMGFKSTWQSDKPETLDTYFNEEEMNEEVDGPLPLDDENNYDANEDDSPPNTPSRRDSTPEVETHEMVTPEETALSYARSLSKVDASLYFNKKQKGTIDVWWLFDDGGLTLLLPYILQTKAQWKNCGLRVFTAGTKRGELVREQKQMAQLLSKFRIECQDIKIMTDVGKQPMEKSKAEFMELIQGNILDEDGGETAEEFPWKTTEDQMLLLKEKTNRHIRLRELMLEHSKNASLIVISLYMAWLDTLTRDMPPILLLRGNQQSVLTFYS</sequence>
<keyword evidence="10 15" id="KW-0472">Membrane</keyword>
<dbReference type="Pfam" id="PF08403">
    <property type="entry name" value="AA_permease_N"/>
    <property type="match status" value="1"/>
</dbReference>
<dbReference type="InterPro" id="IPR004842">
    <property type="entry name" value="SLC12A_fam"/>
</dbReference>
<keyword evidence="8" id="KW-0915">Sodium</keyword>
<dbReference type="InterPro" id="IPR018491">
    <property type="entry name" value="SLC12_C"/>
</dbReference>
<feature type="transmembrane region" description="Helical" evidence="15">
    <location>
        <begin position="488"/>
        <end position="515"/>
    </location>
</feature>
<evidence type="ECO:0000259" key="16">
    <source>
        <dbReference type="Pfam" id="PF00324"/>
    </source>
</evidence>
<evidence type="ECO:0000256" key="2">
    <source>
        <dbReference type="ARBA" id="ARBA00010593"/>
    </source>
</evidence>
<keyword evidence="20" id="KW-1185">Reference proteome</keyword>
<dbReference type="InterPro" id="IPR004841">
    <property type="entry name" value="AA-permease/SLC12A_dom"/>
</dbReference>
<keyword evidence="12" id="KW-0739">Sodium transport</keyword>
<keyword evidence="6" id="KW-0769">Symport</keyword>
<keyword evidence="13" id="KW-0868">Chloride</keyword>
<dbReference type="PANTHER" id="PTHR11827:SF103">
    <property type="entry name" value="SODIUM CHLORIDE COTRANSPORTER 69, ISOFORM E"/>
    <property type="match status" value="1"/>
</dbReference>
<evidence type="ECO:0000256" key="8">
    <source>
        <dbReference type="ARBA" id="ARBA00023053"/>
    </source>
</evidence>
<feature type="compositionally biased region" description="Basic and acidic residues" evidence="14">
    <location>
        <begin position="711"/>
        <end position="725"/>
    </location>
</feature>
<evidence type="ECO:0000256" key="12">
    <source>
        <dbReference type="ARBA" id="ARBA00023201"/>
    </source>
</evidence>
<feature type="region of interest" description="Disordered" evidence="14">
    <location>
        <begin position="1"/>
        <end position="44"/>
    </location>
</feature>
<feature type="transmembrane region" description="Helical" evidence="15">
    <location>
        <begin position="329"/>
        <end position="348"/>
    </location>
</feature>
<feature type="region of interest" description="Disordered" evidence="14">
    <location>
        <begin position="682"/>
        <end position="727"/>
    </location>
</feature>
<feature type="transmembrane region" description="Helical" evidence="15">
    <location>
        <begin position="249"/>
        <end position="270"/>
    </location>
</feature>
<evidence type="ECO:0000256" key="11">
    <source>
        <dbReference type="ARBA" id="ARBA00023180"/>
    </source>
</evidence>
<feature type="transmembrane region" description="Helical" evidence="15">
    <location>
        <begin position="303"/>
        <end position="323"/>
    </location>
</feature>
<feature type="domain" description="SLC12A transporter C-terminal" evidence="17">
    <location>
        <begin position="573"/>
        <end position="678"/>
    </location>
</feature>
<feature type="transmembrane region" description="Helical" evidence="15">
    <location>
        <begin position="156"/>
        <end position="175"/>
    </location>
</feature>
<feature type="domain" description="Amino acid permease N-terminal" evidence="18">
    <location>
        <begin position="73"/>
        <end position="114"/>
    </location>
</feature>
<evidence type="ECO:0000313" key="20">
    <source>
        <dbReference type="Proteomes" id="UP001164746"/>
    </source>
</evidence>
<evidence type="ECO:0000313" key="19">
    <source>
        <dbReference type="EMBL" id="WAQ98772.1"/>
    </source>
</evidence>
<gene>
    <name evidence="19" type="ORF">MAR_023145</name>
</gene>
<evidence type="ECO:0000256" key="13">
    <source>
        <dbReference type="ARBA" id="ARBA00023214"/>
    </source>
</evidence>
<feature type="compositionally biased region" description="Basic residues" evidence="14">
    <location>
        <begin position="1"/>
        <end position="12"/>
    </location>
</feature>
<evidence type="ECO:0000259" key="18">
    <source>
        <dbReference type="Pfam" id="PF08403"/>
    </source>
</evidence>
<evidence type="ECO:0000256" key="1">
    <source>
        <dbReference type="ARBA" id="ARBA00004651"/>
    </source>
</evidence>
<evidence type="ECO:0000256" key="4">
    <source>
        <dbReference type="ARBA" id="ARBA00022475"/>
    </source>
</evidence>
<evidence type="ECO:0000256" key="10">
    <source>
        <dbReference type="ARBA" id="ARBA00023136"/>
    </source>
</evidence>